<evidence type="ECO:0000256" key="4">
    <source>
        <dbReference type="PROSITE-ProRule" id="PRU00601"/>
    </source>
</evidence>
<dbReference type="Pfam" id="PF05495">
    <property type="entry name" value="zf-CHY"/>
    <property type="match status" value="1"/>
</dbReference>
<dbReference type="EMBL" id="HE681725">
    <property type="protein sequence ID" value="CCG24957.1"/>
    <property type="molecule type" value="Genomic_DNA"/>
</dbReference>
<dbReference type="PANTHER" id="PTHR28082">
    <property type="entry name" value="ZINC FINGER PROTEIN"/>
    <property type="match status" value="1"/>
</dbReference>
<dbReference type="GO" id="GO:0008270">
    <property type="term" value="F:zinc ion binding"/>
    <property type="evidence" value="ECO:0007669"/>
    <property type="project" value="UniProtKB-KW"/>
</dbReference>
<dbReference type="PROSITE" id="PS51266">
    <property type="entry name" value="ZF_CHY"/>
    <property type="match status" value="1"/>
</dbReference>
<protein>
    <submittedName>
        <fullName evidence="6">Hot13 protein</fullName>
    </submittedName>
</protein>
<name>H8XAV6_CANO9</name>
<sequence>MTTVIDQTQQIYNSDYTIKGQLVDSHTRCVHYHSQLDIIALRFKCCPNTFYPCFKCHDELNNHSIDKFHVGDHDKVVICGDCFTQLTADEYLKSGSICPSCQGRFNPGCSLHYKLYFEF</sequence>
<dbReference type="PANTHER" id="PTHR28082:SF1">
    <property type="entry name" value="HELPER OF TIM PROTEIN 13"/>
    <property type="match status" value="1"/>
</dbReference>
<dbReference type="PIRSF" id="PIRSF017292">
    <property type="entry name" value="UCP017292_Znf_CHY"/>
    <property type="match status" value="1"/>
</dbReference>
<evidence type="ECO:0000313" key="7">
    <source>
        <dbReference type="Proteomes" id="UP000005018"/>
    </source>
</evidence>
<dbReference type="SUPFAM" id="SSF161219">
    <property type="entry name" value="CHY zinc finger-like"/>
    <property type="match status" value="1"/>
</dbReference>
<keyword evidence="2 4" id="KW-0863">Zinc-finger</keyword>
<keyword evidence="3" id="KW-0862">Zinc</keyword>
<dbReference type="KEGG" id="cot:CORT_0G02770"/>
<dbReference type="HOGENOM" id="CLU_143932_0_0_1"/>
<evidence type="ECO:0000259" key="5">
    <source>
        <dbReference type="PROSITE" id="PS51266"/>
    </source>
</evidence>
<evidence type="ECO:0000256" key="1">
    <source>
        <dbReference type="ARBA" id="ARBA00022723"/>
    </source>
</evidence>
<evidence type="ECO:0000256" key="2">
    <source>
        <dbReference type="ARBA" id="ARBA00022771"/>
    </source>
</evidence>
<dbReference type="InterPro" id="IPR016694">
    <property type="entry name" value="UCP017292"/>
</dbReference>
<dbReference type="GO" id="GO:0045041">
    <property type="term" value="P:protein import into mitochondrial intermembrane space"/>
    <property type="evidence" value="ECO:0007669"/>
    <property type="project" value="TreeGrafter"/>
</dbReference>
<dbReference type="InterPro" id="IPR008913">
    <property type="entry name" value="Znf_CHY"/>
</dbReference>
<dbReference type="GO" id="GO:0005758">
    <property type="term" value="C:mitochondrial intermembrane space"/>
    <property type="evidence" value="ECO:0007669"/>
    <property type="project" value="TreeGrafter"/>
</dbReference>
<keyword evidence="1" id="KW-0479">Metal-binding</keyword>
<dbReference type="InterPro" id="IPR052604">
    <property type="entry name" value="Mito_Tim_assembly_helper"/>
</dbReference>
<dbReference type="InterPro" id="IPR037274">
    <property type="entry name" value="Znf_CHY_sf"/>
</dbReference>
<dbReference type="eggNOG" id="KOG1940">
    <property type="taxonomic scope" value="Eukaryota"/>
</dbReference>
<reference evidence="6 7" key="1">
    <citation type="journal article" date="2012" name="PLoS ONE">
        <title>Sequence and analysis of the genome of the pathogenic yeast Candida orthopsilosis.</title>
        <authorList>
            <person name="Riccombeni A."/>
            <person name="Vidanes G."/>
            <person name="Proux-Wera E."/>
            <person name="Wolfe K.H."/>
            <person name="Butler G."/>
        </authorList>
    </citation>
    <scope>NUCLEOTIDE SEQUENCE [LARGE SCALE GENOMIC DNA]</scope>
    <source>
        <strain evidence="6 7">Co 90-125</strain>
    </source>
</reference>
<organism evidence="6 7">
    <name type="scientific">Candida orthopsilosis (strain 90-125)</name>
    <name type="common">Yeast</name>
    <dbReference type="NCBI Taxonomy" id="1136231"/>
    <lineage>
        <taxon>Eukaryota</taxon>
        <taxon>Fungi</taxon>
        <taxon>Dikarya</taxon>
        <taxon>Ascomycota</taxon>
        <taxon>Saccharomycotina</taxon>
        <taxon>Pichiomycetes</taxon>
        <taxon>Debaryomycetaceae</taxon>
        <taxon>Candida/Lodderomyces clade</taxon>
        <taxon>Candida</taxon>
    </lineage>
</organism>
<dbReference type="AlphaFoldDB" id="H8XAV6"/>
<dbReference type="RefSeq" id="XP_003871082.1">
    <property type="nucleotide sequence ID" value="XM_003871033.1"/>
</dbReference>
<dbReference type="OrthoDB" id="411372at2759"/>
<keyword evidence="7" id="KW-1185">Reference proteome</keyword>
<feature type="domain" description="CHY-type" evidence="5">
    <location>
        <begin position="22"/>
        <end position="103"/>
    </location>
</feature>
<proteinExistence type="predicted"/>
<evidence type="ECO:0000256" key="3">
    <source>
        <dbReference type="ARBA" id="ARBA00022833"/>
    </source>
</evidence>
<gene>
    <name evidence="6" type="ORF">CORT_0G02770</name>
</gene>
<dbReference type="Proteomes" id="UP000005018">
    <property type="component" value="Chromosome 7"/>
</dbReference>
<evidence type="ECO:0000313" key="6">
    <source>
        <dbReference type="EMBL" id="CCG24957.1"/>
    </source>
</evidence>
<accession>H8XAV6</accession>
<dbReference type="GeneID" id="14542142"/>